<evidence type="ECO:0000313" key="2">
    <source>
        <dbReference type="EMBL" id="CED72225.1"/>
    </source>
</evidence>
<dbReference type="STRING" id="80852.AWOD_I_2163"/>
<gene>
    <name evidence="2" type="ORF">AWOD_I_2163</name>
</gene>
<name>A0A090IV49_9GAMM</name>
<keyword evidence="3" id="KW-1185">Reference proteome</keyword>
<dbReference type="PATRIC" id="fig|80852.17.peg.2239"/>
<dbReference type="OrthoDB" id="5368544at2"/>
<dbReference type="AlphaFoldDB" id="A0A090IV49"/>
<dbReference type="HOGENOM" id="CLU_124904_1_0_6"/>
<proteinExistence type="predicted"/>
<reference evidence="3" key="1">
    <citation type="submission" date="2014-09" db="EMBL/GenBank/DDBJ databases">
        <authorList>
            <person name="Hjerde E."/>
        </authorList>
    </citation>
    <scope>NUCLEOTIDE SEQUENCE [LARGE SCALE GENOMIC DNA]</scope>
    <source>
        <strain evidence="3">06/09/139</strain>
    </source>
</reference>
<evidence type="ECO:0000313" key="3">
    <source>
        <dbReference type="Proteomes" id="UP000032427"/>
    </source>
</evidence>
<organism evidence="2 3">
    <name type="scientific">Aliivibrio wodanis</name>
    <dbReference type="NCBI Taxonomy" id="80852"/>
    <lineage>
        <taxon>Bacteria</taxon>
        <taxon>Pseudomonadati</taxon>
        <taxon>Pseudomonadota</taxon>
        <taxon>Gammaproteobacteria</taxon>
        <taxon>Vibrionales</taxon>
        <taxon>Vibrionaceae</taxon>
        <taxon>Aliivibrio</taxon>
    </lineage>
</organism>
<feature type="signal peptide" evidence="1">
    <location>
        <begin position="1"/>
        <end position="20"/>
    </location>
</feature>
<accession>A0A090IV49</accession>
<feature type="chain" id="PRO_5001857715" evidence="1">
    <location>
        <begin position="21"/>
        <end position="139"/>
    </location>
</feature>
<evidence type="ECO:0000256" key="1">
    <source>
        <dbReference type="SAM" id="SignalP"/>
    </source>
</evidence>
<dbReference type="EMBL" id="LN554846">
    <property type="protein sequence ID" value="CED72225.1"/>
    <property type="molecule type" value="Genomic_DNA"/>
</dbReference>
<dbReference type="SUPFAM" id="SSF53850">
    <property type="entry name" value="Periplasmic binding protein-like II"/>
    <property type="match status" value="1"/>
</dbReference>
<protein>
    <submittedName>
        <fullName evidence="2">Membrane protein</fullName>
    </submittedName>
</protein>
<dbReference type="KEGG" id="awd:AWOD_I_2163"/>
<keyword evidence="1" id="KW-0732">Signal</keyword>
<dbReference type="Proteomes" id="UP000032427">
    <property type="component" value="Chromosome 1"/>
</dbReference>
<sequence>MKKMLFLLLTYIALVPSSFADIYVVAHKEAQIEHLSKDEVTALFLGKKRTLPNGELAFMIDRGLDSTTRSEFFYLLNKMSLPRVNAYWSRLTFSGRMIPPTVIEQEAEMLVLLSEKTNAISYTNQKPTDSEVSIILSLK</sequence>